<feature type="compositionally biased region" description="Polar residues" evidence="14">
    <location>
        <begin position="1"/>
        <end position="18"/>
    </location>
</feature>
<gene>
    <name evidence="10" type="primary">grpE</name>
    <name evidence="15" type="ORF">SAMN02745728_01526</name>
</gene>
<evidence type="ECO:0000256" key="11">
    <source>
        <dbReference type="RuleBase" id="RU000639"/>
    </source>
</evidence>
<dbReference type="GO" id="GO:0006457">
    <property type="term" value="P:protein folding"/>
    <property type="evidence" value="ECO:0007669"/>
    <property type="project" value="InterPro"/>
</dbReference>
<evidence type="ECO:0000256" key="6">
    <source>
        <dbReference type="ARBA" id="ARBA00023186"/>
    </source>
</evidence>
<keyword evidence="6 10" id="KW-0143">Chaperone</keyword>
<dbReference type="SUPFAM" id="SSF58014">
    <property type="entry name" value="Coiled-coil domain of nucleotide exchange factor GrpE"/>
    <property type="match status" value="1"/>
</dbReference>
<comment type="subcellular location">
    <subcellularLocation>
        <location evidence="1 10">Cytoplasm</location>
    </subcellularLocation>
</comment>
<dbReference type="GO" id="GO:0051087">
    <property type="term" value="F:protein-folding chaperone binding"/>
    <property type="evidence" value="ECO:0007669"/>
    <property type="project" value="InterPro"/>
</dbReference>
<dbReference type="STRING" id="1121455.SAMN02745728_01526"/>
<dbReference type="Pfam" id="PF01025">
    <property type="entry name" value="GrpE"/>
    <property type="match status" value="1"/>
</dbReference>
<dbReference type="AlphaFoldDB" id="A0A1M7T3Z6"/>
<keyword evidence="5 10" id="KW-0346">Stress response</keyword>
<feature type="coiled-coil region" evidence="13">
    <location>
        <begin position="71"/>
        <end position="105"/>
    </location>
</feature>
<dbReference type="InterPro" id="IPR013805">
    <property type="entry name" value="GrpE_CC"/>
</dbReference>
<dbReference type="InterPro" id="IPR000740">
    <property type="entry name" value="GrpE"/>
</dbReference>
<sequence>MSKKNPYSQYSKPATNDPNLIVNDDLSGLSNLMPDHEQTPEEVLLEDSKALTDDELAILARERICASCNVNKEAEEAQLRALADLDNARKRLNKEKEEVLRFASEGVIGDLLPTLDTLDLAIEHAKGQEECKNFVVGVEMTRKMFLEVLQKRGLQEIGTFGEPFDPKIHEAVGLDQLPDLPDNAVVKVYGKGYMLHDRLLRAAKVVVNKLS</sequence>
<feature type="region of interest" description="Disordered" evidence="14">
    <location>
        <begin position="1"/>
        <end position="20"/>
    </location>
</feature>
<evidence type="ECO:0000313" key="15">
    <source>
        <dbReference type="EMBL" id="SHN65431.1"/>
    </source>
</evidence>
<reference evidence="15 16" key="1">
    <citation type="submission" date="2016-12" db="EMBL/GenBank/DDBJ databases">
        <authorList>
            <person name="Song W.-J."/>
            <person name="Kurnit D.M."/>
        </authorList>
    </citation>
    <scope>NUCLEOTIDE SEQUENCE [LARGE SCALE GENOMIC DNA]</scope>
    <source>
        <strain evidence="15 16">DSM 11393</strain>
    </source>
</reference>
<comment type="similarity">
    <text evidence="2 10 12">Belongs to the GrpE family.</text>
</comment>
<evidence type="ECO:0000256" key="1">
    <source>
        <dbReference type="ARBA" id="ARBA00004496"/>
    </source>
</evidence>
<evidence type="ECO:0000256" key="7">
    <source>
        <dbReference type="ARBA" id="ARBA00053401"/>
    </source>
</evidence>
<keyword evidence="4 10" id="KW-0963">Cytoplasm</keyword>
<evidence type="ECO:0000256" key="2">
    <source>
        <dbReference type="ARBA" id="ARBA00009054"/>
    </source>
</evidence>
<dbReference type="OrthoDB" id="9789811at2"/>
<protein>
    <recommendedName>
        <fullName evidence="8 10">Protein GrpE</fullName>
    </recommendedName>
    <alternativeName>
        <fullName evidence="9 10">HSP-70 cofactor</fullName>
    </alternativeName>
</protein>
<dbReference type="GO" id="GO:0000774">
    <property type="term" value="F:adenyl-nucleotide exchange factor activity"/>
    <property type="evidence" value="ECO:0007669"/>
    <property type="project" value="InterPro"/>
</dbReference>
<accession>A0A1M7T3Z6</accession>
<dbReference type="GO" id="GO:0051082">
    <property type="term" value="F:unfolded protein binding"/>
    <property type="evidence" value="ECO:0007669"/>
    <property type="project" value="TreeGrafter"/>
</dbReference>
<evidence type="ECO:0000256" key="3">
    <source>
        <dbReference type="ARBA" id="ARBA00011738"/>
    </source>
</evidence>
<evidence type="ECO:0000256" key="14">
    <source>
        <dbReference type="SAM" id="MobiDB-lite"/>
    </source>
</evidence>
<dbReference type="PROSITE" id="PS01071">
    <property type="entry name" value="GRPE"/>
    <property type="match status" value="1"/>
</dbReference>
<evidence type="ECO:0000256" key="13">
    <source>
        <dbReference type="SAM" id="Coils"/>
    </source>
</evidence>
<dbReference type="PRINTS" id="PR00773">
    <property type="entry name" value="GRPEPROTEIN"/>
</dbReference>
<evidence type="ECO:0000313" key="16">
    <source>
        <dbReference type="Proteomes" id="UP000186469"/>
    </source>
</evidence>
<dbReference type="PANTHER" id="PTHR21237:SF23">
    <property type="entry name" value="GRPE PROTEIN HOMOLOG, MITOCHONDRIAL"/>
    <property type="match status" value="1"/>
</dbReference>
<name>A0A1M7T3Z6_9BACT</name>
<dbReference type="GO" id="GO:0042803">
    <property type="term" value="F:protein homodimerization activity"/>
    <property type="evidence" value="ECO:0007669"/>
    <property type="project" value="InterPro"/>
</dbReference>
<dbReference type="Gene3D" id="3.90.20.20">
    <property type="match status" value="1"/>
</dbReference>
<dbReference type="PANTHER" id="PTHR21237">
    <property type="entry name" value="GRPE PROTEIN"/>
    <property type="match status" value="1"/>
</dbReference>
<evidence type="ECO:0000256" key="4">
    <source>
        <dbReference type="ARBA" id="ARBA00022490"/>
    </source>
</evidence>
<comment type="function">
    <text evidence="7 10 11">Participates actively in the response to hyperosmotic and heat shock by preventing the aggregation of stress-denatured proteins, in association with DnaK and GrpE. It is the nucleotide exchange factor for DnaK and may function as a thermosensor. Unfolded proteins bind initially to DnaJ; upon interaction with the DnaJ-bound protein, DnaK hydrolyzes its bound ATP, resulting in the formation of a stable complex. GrpE releases ADP from DnaK; ATP binding to DnaK triggers the release of the substrate protein, thus completing the reaction cycle. Several rounds of ATP-dependent interactions between DnaJ, DnaK and GrpE are required for fully efficient folding.</text>
</comment>
<evidence type="ECO:0000256" key="10">
    <source>
        <dbReference type="HAMAP-Rule" id="MF_01151"/>
    </source>
</evidence>
<dbReference type="Proteomes" id="UP000186469">
    <property type="component" value="Unassembled WGS sequence"/>
</dbReference>
<dbReference type="CDD" id="cd00446">
    <property type="entry name" value="GrpE"/>
    <property type="match status" value="1"/>
</dbReference>
<evidence type="ECO:0000256" key="12">
    <source>
        <dbReference type="RuleBase" id="RU004478"/>
    </source>
</evidence>
<evidence type="ECO:0000256" key="8">
    <source>
        <dbReference type="ARBA" id="ARBA00072274"/>
    </source>
</evidence>
<evidence type="ECO:0000256" key="9">
    <source>
        <dbReference type="ARBA" id="ARBA00076414"/>
    </source>
</evidence>
<keyword evidence="16" id="KW-1185">Reference proteome</keyword>
<dbReference type="FunFam" id="2.30.22.10:FF:000001">
    <property type="entry name" value="Protein GrpE"/>
    <property type="match status" value="1"/>
</dbReference>
<evidence type="ECO:0000256" key="5">
    <source>
        <dbReference type="ARBA" id="ARBA00023016"/>
    </source>
</evidence>
<dbReference type="EMBL" id="FRDI01000006">
    <property type="protein sequence ID" value="SHN65431.1"/>
    <property type="molecule type" value="Genomic_DNA"/>
</dbReference>
<dbReference type="Gene3D" id="2.30.22.10">
    <property type="entry name" value="Head domain of nucleotide exchange factor GrpE"/>
    <property type="match status" value="1"/>
</dbReference>
<dbReference type="HAMAP" id="MF_01151">
    <property type="entry name" value="GrpE"/>
    <property type="match status" value="1"/>
</dbReference>
<comment type="subunit">
    <text evidence="3 10">Homodimer.</text>
</comment>
<dbReference type="SUPFAM" id="SSF51064">
    <property type="entry name" value="Head domain of nucleotide exchange factor GrpE"/>
    <property type="match status" value="1"/>
</dbReference>
<keyword evidence="13" id="KW-0175">Coiled coil</keyword>
<dbReference type="InterPro" id="IPR009012">
    <property type="entry name" value="GrpE_head"/>
</dbReference>
<dbReference type="GO" id="GO:0005737">
    <property type="term" value="C:cytoplasm"/>
    <property type="evidence" value="ECO:0007669"/>
    <property type="project" value="UniProtKB-SubCell"/>
</dbReference>
<organism evidence="15 16">
    <name type="scientific">Desulfovibrio litoralis DSM 11393</name>
    <dbReference type="NCBI Taxonomy" id="1121455"/>
    <lineage>
        <taxon>Bacteria</taxon>
        <taxon>Pseudomonadati</taxon>
        <taxon>Thermodesulfobacteriota</taxon>
        <taxon>Desulfovibrionia</taxon>
        <taxon>Desulfovibrionales</taxon>
        <taxon>Desulfovibrionaceae</taxon>
        <taxon>Desulfovibrio</taxon>
    </lineage>
</organism>
<dbReference type="RefSeq" id="WP_084650645.1">
    <property type="nucleotide sequence ID" value="NZ_FRDI01000006.1"/>
</dbReference>
<proteinExistence type="inferred from homology"/>